<feature type="compositionally biased region" description="Polar residues" evidence="1">
    <location>
        <begin position="79"/>
        <end position="88"/>
    </location>
</feature>
<dbReference type="EMBL" id="MT742169">
    <property type="protein sequence ID" value="QMI58123.1"/>
    <property type="molecule type" value="Genomic_RNA"/>
</dbReference>
<accession>A0A7D6WV00</accession>
<protein>
    <submittedName>
        <fullName evidence="3">Putative capsid protein</fullName>
    </submittedName>
</protein>
<feature type="region of interest" description="Disordered" evidence="1">
    <location>
        <begin position="1"/>
        <end position="88"/>
    </location>
</feature>
<evidence type="ECO:0000256" key="1">
    <source>
        <dbReference type="SAM" id="MobiDB-lite"/>
    </source>
</evidence>
<sequence>MSRYGFNNNRGAGQQQWRNFGPPPNMYPPQQQQQQDQYAYAEQPRPSRGRGGFRRGGISNKPKENVRVPLDARERGTMPSGQHLSKTNSELKNDPLYLEAFFPTPSEELVPIAEELNHFTGFDGLTTLIQETYENFSSHNLNFKRSVSLSAYAYYISVFAWARVLHLKRLNKYRLTTDEIEFVDMIYQQGNFILPKSVTLYLSGFGNFTIPSGVETKFNTKPYTYDSNGYFENIEKEFFSVTSYPCISIYAECIMRDLAYTNNPDVGTAWSPNDIAQIWNTRCLGYAPSVALHAMQTAIFERAGVTSENFPSDCSGLLINIRLLNAVQKYLAEIPSLESGPIPANLTGSLGQFVIQTVNSTISQVSAAEDIGSISFSSQSPLSCPGSLSFLGGSFLYRIDKNLTAARSKFFFPFEINNPSVAQVNRLNTLNSGWSPIFDQIYHYSNVPFKPVLRVKKFCSIDVKPVSM</sequence>
<feature type="compositionally biased region" description="Polar residues" evidence="1">
    <location>
        <begin position="1"/>
        <end position="18"/>
    </location>
</feature>
<evidence type="ECO:0000313" key="3">
    <source>
        <dbReference type="EMBL" id="QMI58126.1"/>
    </source>
</evidence>
<feature type="compositionally biased region" description="Low complexity" evidence="1">
    <location>
        <begin position="28"/>
        <end position="46"/>
    </location>
</feature>
<name>A0A7D6WV00_9VIRU</name>
<reference evidence="3" key="1">
    <citation type="submission" date="2020-07" db="EMBL/GenBank/DDBJ databases">
        <title>Partitiviruses infecting Drosophila melanogaster and Aedes aegypti exhibit efficient biparental vertical transmission.</title>
        <authorList>
            <person name="Cross S.T."/>
            <person name="Stenglein M.D."/>
        </authorList>
    </citation>
    <scope>NUCLEOTIDE SEQUENCE</scope>
    <source>
        <strain evidence="2">Vv.FoCo17</strain>
        <strain evidence="3">Vv.FoCo18</strain>
    </source>
</reference>
<organism evidence="3">
    <name type="scientific">Vera virus</name>
    <dbReference type="NCBI Taxonomy" id="2759332"/>
    <lineage>
        <taxon>Viruses</taxon>
        <taxon>Riboviria</taxon>
        <taxon>Orthornavirae</taxon>
        <taxon>Pisuviricota</taxon>
        <taxon>Duplopiviricetes</taxon>
        <taxon>Durnavirales</taxon>
        <taxon>Partitiviridae</taxon>
    </lineage>
</organism>
<evidence type="ECO:0000313" key="2">
    <source>
        <dbReference type="EMBL" id="QMI58123.1"/>
    </source>
</evidence>
<dbReference type="EMBL" id="MT742172">
    <property type="protein sequence ID" value="QMI58126.1"/>
    <property type="molecule type" value="Genomic_RNA"/>
</dbReference>
<proteinExistence type="predicted"/>
<feature type="compositionally biased region" description="Basic and acidic residues" evidence="1">
    <location>
        <begin position="61"/>
        <end position="76"/>
    </location>
</feature>